<name>A0A7T6Z5E1_9BACI</name>
<evidence type="ECO:0000256" key="12">
    <source>
        <dbReference type="HAMAP-Rule" id="MF_00303"/>
    </source>
</evidence>
<evidence type="ECO:0000259" key="17">
    <source>
        <dbReference type="PROSITE" id="PS50059"/>
    </source>
</evidence>
<dbReference type="FunFam" id="3.10.50.40:FF:000001">
    <property type="entry name" value="Trigger factor"/>
    <property type="match status" value="1"/>
</dbReference>
<dbReference type="Pfam" id="PF05698">
    <property type="entry name" value="Trigger_C"/>
    <property type="match status" value="1"/>
</dbReference>
<keyword evidence="7 12" id="KW-0143">Chaperone</keyword>
<keyword evidence="5 12" id="KW-0132">Cell division</keyword>
<sequence>MTAKWEKGEGNQGVLTVEVGADEFKSALDQAFQKVKNDVSLPGFRKGKVPRKLFEQRFGVESLYQDAVDIVLPSAYSNAVEETGIEPVDQPEIDIDGEIEKGKPVVFKATVVVKPEVELGQYKGLEIEEFDTSVSEEEVEEEIEKLREQHADLVVTEDAAEEGDTVVFDFKGFVDGEPFEGGEAENHSLELGSGQFIPGFEEQMVGLEPGTETTVEVTFPEDYHEETLAGRAATFNVTLHEVKRKELPELDDEFAVDVDENIETLDELKKKKREELEHNKEHEKEHHEQDSVVEQVTENANVDVPSAMVTTETDRMLQEMSQRFESQGISMDMYYQMAGTDEEGMKEQFRPEAEKRVKLNLVLEAIADAEEIEASDEKVEEQLDEMAQAYERDKEEIRQLLSLQGALDTLKDELRMQSALKFLVDQGVTVEAKPEETEAEETEEEDKQE</sequence>
<dbReference type="InterPro" id="IPR036611">
    <property type="entry name" value="Trigger_fac_ribosome-bd_sf"/>
</dbReference>
<evidence type="ECO:0000313" key="18">
    <source>
        <dbReference type="EMBL" id="QQK77138.1"/>
    </source>
</evidence>
<evidence type="ECO:0000256" key="3">
    <source>
        <dbReference type="ARBA" id="ARBA00013194"/>
    </source>
</evidence>
<dbReference type="RefSeq" id="WP_200124262.1">
    <property type="nucleotide sequence ID" value="NZ_CP054705.1"/>
</dbReference>
<feature type="region of interest" description="Disordered" evidence="16">
    <location>
        <begin position="427"/>
        <end position="449"/>
    </location>
</feature>
<keyword evidence="9 12" id="KW-0131">Cell cycle</keyword>
<evidence type="ECO:0000313" key="19">
    <source>
        <dbReference type="Proteomes" id="UP000595823"/>
    </source>
</evidence>
<dbReference type="PANTHER" id="PTHR30560:SF3">
    <property type="entry name" value="TRIGGER FACTOR-LIKE PROTEIN TIG, CHLOROPLASTIC"/>
    <property type="match status" value="1"/>
</dbReference>
<evidence type="ECO:0000256" key="8">
    <source>
        <dbReference type="ARBA" id="ARBA00023235"/>
    </source>
</evidence>
<dbReference type="GO" id="GO:0003755">
    <property type="term" value="F:peptidyl-prolyl cis-trans isomerase activity"/>
    <property type="evidence" value="ECO:0007669"/>
    <property type="project" value="UniProtKB-UniRule"/>
</dbReference>
<dbReference type="Gene3D" id="1.10.3120.10">
    <property type="entry name" value="Trigger factor, C-terminal domain"/>
    <property type="match status" value="1"/>
</dbReference>
<dbReference type="Gene3D" id="3.30.70.1050">
    <property type="entry name" value="Trigger factor ribosome-binding domain"/>
    <property type="match status" value="1"/>
</dbReference>
<dbReference type="GO" id="GO:0043335">
    <property type="term" value="P:protein unfolding"/>
    <property type="evidence" value="ECO:0007669"/>
    <property type="project" value="TreeGrafter"/>
</dbReference>
<dbReference type="InterPro" id="IPR008881">
    <property type="entry name" value="Trigger_fac_ribosome-bd_bac"/>
</dbReference>
<dbReference type="InterPro" id="IPR027304">
    <property type="entry name" value="Trigger_fact/SurA_dom_sf"/>
</dbReference>
<dbReference type="PANTHER" id="PTHR30560">
    <property type="entry name" value="TRIGGER FACTOR CHAPERONE AND PEPTIDYL-PROLYL CIS/TRANS ISOMERASE"/>
    <property type="match status" value="1"/>
</dbReference>
<feature type="coiled-coil region" evidence="15">
    <location>
        <begin position="255"/>
        <end position="285"/>
    </location>
</feature>
<dbReference type="GO" id="GO:0005737">
    <property type="term" value="C:cytoplasm"/>
    <property type="evidence" value="ECO:0007669"/>
    <property type="project" value="UniProtKB-SubCell"/>
</dbReference>
<comment type="catalytic activity">
    <reaction evidence="1 12 13">
        <text>[protein]-peptidylproline (omega=180) = [protein]-peptidylproline (omega=0)</text>
        <dbReference type="Rhea" id="RHEA:16237"/>
        <dbReference type="Rhea" id="RHEA-COMP:10747"/>
        <dbReference type="Rhea" id="RHEA-COMP:10748"/>
        <dbReference type="ChEBI" id="CHEBI:83833"/>
        <dbReference type="ChEBI" id="CHEBI:83834"/>
        <dbReference type="EC" id="5.2.1.8"/>
    </reaction>
</comment>
<dbReference type="InterPro" id="IPR008880">
    <property type="entry name" value="Trigger_fac_C"/>
</dbReference>
<dbReference type="GO" id="GO:0043022">
    <property type="term" value="F:ribosome binding"/>
    <property type="evidence" value="ECO:0007669"/>
    <property type="project" value="TreeGrafter"/>
</dbReference>
<dbReference type="Pfam" id="PF05697">
    <property type="entry name" value="Trigger_N"/>
    <property type="match status" value="1"/>
</dbReference>
<keyword evidence="6 12" id="KW-0697">Rotamase</keyword>
<dbReference type="InterPro" id="IPR046357">
    <property type="entry name" value="PPIase_dom_sf"/>
</dbReference>
<evidence type="ECO:0000256" key="1">
    <source>
        <dbReference type="ARBA" id="ARBA00000971"/>
    </source>
</evidence>
<dbReference type="GO" id="GO:0044183">
    <property type="term" value="F:protein folding chaperone"/>
    <property type="evidence" value="ECO:0007669"/>
    <property type="project" value="TreeGrafter"/>
</dbReference>
<comment type="function">
    <text evidence="10 12">Involved in protein export. Acts as a chaperone by maintaining the newly synthesized protein in an open conformation. Functions as a peptidyl-prolyl cis-trans isomerase.</text>
</comment>
<evidence type="ECO:0000256" key="7">
    <source>
        <dbReference type="ARBA" id="ARBA00023186"/>
    </source>
</evidence>
<proteinExistence type="inferred from homology"/>
<dbReference type="Gene3D" id="3.10.50.40">
    <property type="match status" value="1"/>
</dbReference>
<comment type="domain">
    <text evidence="12">Consists of 3 domains; the N-terminus binds the ribosome, the middle domain has PPIase activity, while the C-terminus has intrinsic chaperone activity on its own.</text>
</comment>
<evidence type="ECO:0000256" key="14">
    <source>
        <dbReference type="RuleBase" id="RU003914"/>
    </source>
</evidence>
<evidence type="ECO:0000256" key="16">
    <source>
        <dbReference type="SAM" id="MobiDB-lite"/>
    </source>
</evidence>
<keyword evidence="19" id="KW-1185">Reference proteome</keyword>
<evidence type="ECO:0000256" key="2">
    <source>
        <dbReference type="ARBA" id="ARBA00005464"/>
    </source>
</evidence>
<dbReference type="NCBIfam" id="TIGR00115">
    <property type="entry name" value="tig"/>
    <property type="match status" value="1"/>
</dbReference>
<evidence type="ECO:0000256" key="11">
    <source>
        <dbReference type="ARBA" id="ARBA00029986"/>
    </source>
</evidence>
<feature type="coiled-coil region" evidence="15">
    <location>
        <begin position="369"/>
        <end position="403"/>
    </location>
</feature>
<dbReference type="HAMAP" id="MF_00303">
    <property type="entry name" value="Trigger_factor_Tig"/>
    <property type="match status" value="1"/>
</dbReference>
<dbReference type="InterPro" id="IPR005215">
    <property type="entry name" value="Trig_fac"/>
</dbReference>
<dbReference type="PIRSF" id="PIRSF003095">
    <property type="entry name" value="Trigger_factor"/>
    <property type="match status" value="1"/>
</dbReference>
<organism evidence="18 19">
    <name type="scientific">Salicibibacter cibarius</name>
    <dbReference type="NCBI Taxonomy" id="2743000"/>
    <lineage>
        <taxon>Bacteria</taxon>
        <taxon>Bacillati</taxon>
        <taxon>Bacillota</taxon>
        <taxon>Bacilli</taxon>
        <taxon>Bacillales</taxon>
        <taxon>Bacillaceae</taxon>
        <taxon>Salicibibacter</taxon>
    </lineage>
</organism>
<gene>
    <name evidence="12" type="primary">tig</name>
    <name evidence="18" type="ORF">HUG15_17180</name>
</gene>
<evidence type="ECO:0000256" key="6">
    <source>
        <dbReference type="ARBA" id="ARBA00023110"/>
    </source>
</evidence>
<keyword evidence="15" id="KW-0175">Coiled coil</keyword>
<dbReference type="Pfam" id="PF00254">
    <property type="entry name" value="FKBP_C"/>
    <property type="match status" value="1"/>
</dbReference>
<evidence type="ECO:0000256" key="13">
    <source>
        <dbReference type="PROSITE-ProRule" id="PRU00277"/>
    </source>
</evidence>
<dbReference type="GO" id="GO:0015031">
    <property type="term" value="P:protein transport"/>
    <property type="evidence" value="ECO:0007669"/>
    <property type="project" value="UniProtKB-UniRule"/>
</dbReference>
<evidence type="ECO:0000256" key="15">
    <source>
        <dbReference type="SAM" id="Coils"/>
    </source>
</evidence>
<evidence type="ECO:0000256" key="5">
    <source>
        <dbReference type="ARBA" id="ARBA00022618"/>
    </source>
</evidence>
<dbReference type="InterPro" id="IPR037041">
    <property type="entry name" value="Trigger_fac_C_sf"/>
</dbReference>
<accession>A0A7T6Z5E1</accession>
<dbReference type="SUPFAM" id="SSF54534">
    <property type="entry name" value="FKBP-like"/>
    <property type="match status" value="1"/>
</dbReference>
<dbReference type="SUPFAM" id="SSF109998">
    <property type="entry name" value="Triger factor/SurA peptide-binding domain-like"/>
    <property type="match status" value="1"/>
</dbReference>
<comment type="subcellular location">
    <subcellularLocation>
        <location evidence="12">Cytoplasm</location>
    </subcellularLocation>
    <text evidence="12">About half TF is bound to the ribosome near the polypeptide exit tunnel while the other half is free in the cytoplasm.</text>
</comment>
<keyword evidence="8 12" id="KW-0413">Isomerase</keyword>
<comment type="similarity">
    <text evidence="2 12 14">Belongs to the FKBP-type PPIase family. Tig subfamily.</text>
</comment>
<dbReference type="KEGG" id="scia:HUG15_17180"/>
<dbReference type="GO" id="GO:0051301">
    <property type="term" value="P:cell division"/>
    <property type="evidence" value="ECO:0007669"/>
    <property type="project" value="UniProtKB-KW"/>
</dbReference>
<feature type="domain" description="PPIase FKBP-type" evidence="17">
    <location>
        <begin position="163"/>
        <end position="248"/>
    </location>
</feature>
<dbReference type="GO" id="GO:0051083">
    <property type="term" value="P:'de novo' cotranslational protein folding"/>
    <property type="evidence" value="ECO:0007669"/>
    <property type="project" value="TreeGrafter"/>
</dbReference>
<reference evidence="18 19" key="1">
    <citation type="submission" date="2020-06" db="EMBL/GenBank/DDBJ databases">
        <title>Genomic analysis of Salicibibacter sp. NKC5-3.</title>
        <authorList>
            <person name="Oh Y.J."/>
        </authorList>
    </citation>
    <scope>NUCLEOTIDE SEQUENCE [LARGE SCALE GENOMIC DNA]</scope>
    <source>
        <strain evidence="18 19">NKC5-3</strain>
    </source>
</reference>
<feature type="compositionally biased region" description="Acidic residues" evidence="16">
    <location>
        <begin position="437"/>
        <end position="449"/>
    </location>
</feature>
<dbReference type="SUPFAM" id="SSF102735">
    <property type="entry name" value="Trigger factor ribosome-binding domain"/>
    <property type="match status" value="1"/>
</dbReference>
<dbReference type="EC" id="5.2.1.8" evidence="3 12"/>
<dbReference type="EMBL" id="CP054705">
    <property type="protein sequence ID" value="QQK77138.1"/>
    <property type="molecule type" value="Genomic_DNA"/>
</dbReference>
<evidence type="ECO:0000256" key="10">
    <source>
        <dbReference type="ARBA" id="ARBA00024849"/>
    </source>
</evidence>
<evidence type="ECO:0000256" key="9">
    <source>
        <dbReference type="ARBA" id="ARBA00023306"/>
    </source>
</evidence>
<protein>
    <recommendedName>
        <fullName evidence="4 12">Trigger factor</fullName>
        <shortName evidence="12">TF</shortName>
        <ecNumber evidence="3 12">5.2.1.8</ecNumber>
    </recommendedName>
    <alternativeName>
        <fullName evidence="11 12">PPIase</fullName>
    </alternativeName>
</protein>
<dbReference type="InterPro" id="IPR001179">
    <property type="entry name" value="PPIase_FKBP_dom"/>
</dbReference>
<evidence type="ECO:0000256" key="4">
    <source>
        <dbReference type="ARBA" id="ARBA00016902"/>
    </source>
</evidence>
<dbReference type="Proteomes" id="UP000595823">
    <property type="component" value="Chromosome"/>
</dbReference>
<dbReference type="PROSITE" id="PS50059">
    <property type="entry name" value="FKBP_PPIASE"/>
    <property type="match status" value="1"/>
</dbReference>
<dbReference type="AlphaFoldDB" id="A0A7T6Z5E1"/>
<keyword evidence="12" id="KW-0963">Cytoplasm</keyword>